<reference evidence="2 3" key="1">
    <citation type="journal article" date="2018" name="Genome Biol. Evol.">
        <title>Multiple Roots of Fruiting Body Formation in Amoebozoa.</title>
        <authorList>
            <person name="Hillmann F."/>
            <person name="Forbes G."/>
            <person name="Novohradska S."/>
            <person name="Ferling I."/>
            <person name="Riege K."/>
            <person name="Groth M."/>
            <person name="Westermann M."/>
            <person name="Marz M."/>
            <person name="Spaller T."/>
            <person name="Winckler T."/>
            <person name="Schaap P."/>
            <person name="Glockner G."/>
        </authorList>
    </citation>
    <scope>NUCLEOTIDE SEQUENCE [LARGE SCALE GENOMIC DNA]</scope>
    <source>
        <strain evidence="2 3">Jena</strain>
    </source>
</reference>
<proteinExistence type="predicted"/>
<protein>
    <submittedName>
        <fullName evidence="2">Putative ATP-grasp enzyme</fullName>
    </submittedName>
</protein>
<dbReference type="Gene3D" id="3.30.1490.20">
    <property type="entry name" value="ATP-grasp fold, A domain"/>
    <property type="match status" value="1"/>
</dbReference>
<dbReference type="Proteomes" id="UP000241769">
    <property type="component" value="Unassembled WGS sequence"/>
</dbReference>
<dbReference type="AlphaFoldDB" id="A0A2P6MX27"/>
<gene>
    <name evidence="2" type="ORF">PROFUN_07786</name>
</gene>
<feature type="transmembrane region" description="Helical" evidence="1">
    <location>
        <begin position="32"/>
        <end position="55"/>
    </location>
</feature>
<dbReference type="Gene3D" id="3.40.50.20">
    <property type="match status" value="1"/>
</dbReference>
<organism evidence="2 3">
    <name type="scientific">Planoprotostelium fungivorum</name>
    <dbReference type="NCBI Taxonomy" id="1890364"/>
    <lineage>
        <taxon>Eukaryota</taxon>
        <taxon>Amoebozoa</taxon>
        <taxon>Evosea</taxon>
        <taxon>Variosea</taxon>
        <taxon>Cavosteliida</taxon>
        <taxon>Cavosteliaceae</taxon>
        <taxon>Planoprotostelium</taxon>
    </lineage>
</organism>
<dbReference type="InterPro" id="IPR013815">
    <property type="entry name" value="ATP_grasp_subdomain_1"/>
</dbReference>
<evidence type="ECO:0000313" key="3">
    <source>
        <dbReference type="Proteomes" id="UP000241769"/>
    </source>
</evidence>
<keyword evidence="1" id="KW-0472">Membrane</keyword>
<comment type="caution">
    <text evidence="2">The sequence shown here is derived from an EMBL/GenBank/DDBJ whole genome shotgun (WGS) entry which is preliminary data.</text>
</comment>
<sequence>MTATRRTPKITRSTGKPQDYNPTYSQHIVKNVFFIAVSLLFLPLSTFLLVSCLVIRHFQKQPQPIPNGQRKTVLVNSGRMTKSLVLLRKFKEAGHRVILVEEHSYWFCANRWSNSVDAFYRIGNPLVDLNKYTEDLIKVIKAEGVDYFILVSHAGSTIEDGIAKKEISKHCEVFQFDEDTCRTLHEKHRFIDKARGLGFVVPESHHITVHDQVLKFDFKKTPEKKFILKCIGLDPLDDHTRSDMTLLPLSTPERTSAHVKAQRISESNPWVLQEFIQGEEYCTHSTVRGGQVRAFVACPSSELLVNYYVSEKPKMLEFTQKFASKMNLTGQLAFDFIETADGSIYPIECNPRTHTAITLFYNHPHFAASYVPDSDDDRVTWPVQPLMNSPPVYWIGHELFSLFRTWDVKTFLERLVFERDGTFSIEDPWPHFLLYHFHWPFIFLKSLIEGKKWSRINVSTSRVFLTN</sequence>
<evidence type="ECO:0000256" key="1">
    <source>
        <dbReference type="SAM" id="Phobius"/>
    </source>
</evidence>
<dbReference type="SUPFAM" id="SSF56059">
    <property type="entry name" value="Glutathione synthetase ATP-binding domain-like"/>
    <property type="match status" value="1"/>
</dbReference>
<dbReference type="OrthoDB" id="186626at2759"/>
<accession>A0A2P6MX27</accession>
<keyword evidence="1" id="KW-1133">Transmembrane helix</keyword>
<dbReference type="GO" id="GO:0005524">
    <property type="term" value="F:ATP binding"/>
    <property type="evidence" value="ECO:0007669"/>
    <property type="project" value="InterPro"/>
</dbReference>
<keyword evidence="1" id="KW-0812">Transmembrane</keyword>
<evidence type="ECO:0000313" key="2">
    <source>
        <dbReference type="EMBL" id="PRP76264.1"/>
    </source>
</evidence>
<name>A0A2P6MX27_9EUKA</name>
<dbReference type="Gene3D" id="3.30.470.20">
    <property type="entry name" value="ATP-grasp fold, B domain"/>
    <property type="match status" value="1"/>
</dbReference>
<dbReference type="EMBL" id="MDYQ01000337">
    <property type="protein sequence ID" value="PRP76264.1"/>
    <property type="molecule type" value="Genomic_DNA"/>
</dbReference>
<dbReference type="InParanoid" id="A0A2P6MX27"/>
<keyword evidence="3" id="KW-1185">Reference proteome</keyword>